<dbReference type="PRINTS" id="PR01438">
    <property type="entry name" value="UNVRSLSTRESS"/>
</dbReference>
<evidence type="ECO:0000313" key="4">
    <source>
        <dbReference type="Proteomes" id="UP000829494"/>
    </source>
</evidence>
<dbReference type="SUPFAM" id="SSF52402">
    <property type="entry name" value="Adenine nucleotide alpha hydrolases-like"/>
    <property type="match status" value="2"/>
</dbReference>
<protein>
    <submittedName>
        <fullName evidence="3">Universal stress protein</fullName>
    </submittedName>
</protein>
<keyword evidence="4" id="KW-1185">Reference proteome</keyword>
<reference evidence="3 4" key="1">
    <citation type="submission" date="2022-03" db="EMBL/GenBank/DDBJ databases">
        <title>Complete genome of Streptomyces rimosus ssp. rimosus R7 (=ATCC 10970).</title>
        <authorList>
            <person name="Beganovic S."/>
            <person name="Ruckert C."/>
            <person name="Busche T."/>
            <person name="Kalinowski J."/>
            <person name="Wittmann C."/>
        </authorList>
    </citation>
    <scope>NUCLEOTIDE SEQUENCE [LARGE SCALE GENOMIC DNA]</scope>
    <source>
        <strain evidence="3 4">R7</strain>
    </source>
</reference>
<dbReference type="InterPro" id="IPR014729">
    <property type="entry name" value="Rossmann-like_a/b/a_fold"/>
</dbReference>
<accession>A0ABY3YS94</accession>
<evidence type="ECO:0000256" key="1">
    <source>
        <dbReference type="ARBA" id="ARBA00008791"/>
    </source>
</evidence>
<dbReference type="InterPro" id="IPR006016">
    <property type="entry name" value="UspA"/>
</dbReference>
<organism evidence="3 4">
    <name type="scientific">Streptomyces rimosus subsp. rimosus</name>
    <dbReference type="NCBI Taxonomy" id="132474"/>
    <lineage>
        <taxon>Bacteria</taxon>
        <taxon>Bacillati</taxon>
        <taxon>Actinomycetota</taxon>
        <taxon>Actinomycetes</taxon>
        <taxon>Kitasatosporales</taxon>
        <taxon>Streptomycetaceae</taxon>
        <taxon>Streptomyces</taxon>
    </lineage>
</organism>
<feature type="domain" description="UspA" evidence="2">
    <location>
        <begin position="156"/>
        <end position="296"/>
    </location>
</feature>
<dbReference type="Gene3D" id="3.40.50.620">
    <property type="entry name" value="HUPs"/>
    <property type="match status" value="2"/>
</dbReference>
<dbReference type="GeneID" id="66860101"/>
<dbReference type="InterPro" id="IPR006015">
    <property type="entry name" value="Universal_stress_UspA"/>
</dbReference>
<gene>
    <name evidence="3" type="ORF">SRIMR7_01525</name>
</gene>
<evidence type="ECO:0000313" key="3">
    <source>
        <dbReference type="EMBL" id="UNZ00816.1"/>
    </source>
</evidence>
<dbReference type="Pfam" id="PF00582">
    <property type="entry name" value="Usp"/>
    <property type="match status" value="2"/>
</dbReference>
<evidence type="ECO:0000259" key="2">
    <source>
        <dbReference type="Pfam" id="PF00582"/>
    </source>
</evidence>
<name>A0ABY3YS94_STRRM</name>
<proteinExistence type="inferred from homology"/>
<comment type="similarity">
    <text evidence="1">Belongs to the universal stress protein A family.</text>
</comment>
<dbReference type="Proteomes" id="UP000829494">
    <property type="component" value="Chromosome"/>
</dbReference>
<dbReference type="EMBL" id="CP094298">
    <property type="protein sequence ID" value="UNZ00816.1"/>
    <property type="molecule type" value="Genomic_DNA"/>
</dbReference>
<sequence>MTRASTPFSHRVIVGFDGSDPAVRALDHATDEAARRGTALEIICGWPWGKHPLPDYGVTDDTGKLLYSSARRMMDTAIERVRARAAQVAVSETLTTETAARALLRCGRDAALTVVGTRGHGGFAGLLLGSVSLRVAAHCTTPLMVVRGDQDADEHHRVLIGVASDADTDALHFAFREARRRGCALRVLHAWQSPAAPHGSHAASYHLSRDELEQLRKGAETVSQHAVAPLREAYPDIDVHPDTVCLGAGKALVEASRNADVAVLAAHRRPRHIGLQLGPVTHAMLHHAHCPVVLVPVG</sequence>
<dbReference type="PANTHER" id="PTHR46268">
    <property type="entry name" value="STRESS RESPONSE PROTEIN NHAX"/>
    <property type="match status" value="1"/>
</dbReference>
<dbReference type="PANTHER" id="PTHR46268:SF6">
    <property type="entry name" value="UNIVERSAL STRESS PROTEIN UP12"/>
    <property type="match status" value="1"/>
</dbReference>
<dbReference type="RefSeq" id="WP_003980523.1">
    <property type="nucleotide sequence ID" value="NZ_CP094298.1"/>
</dbReference>
<feature type="domain" description="UspA" evidence="2">
    <location>
        <begin position="10"/>
        <end position="147"/>
    </location>
</feature>